<evidence type="ECO:0000256" key="4">
    <source>
        <dbReference type="ARBA" id="ARBA00023002"/>
    </source>
</evidence>
<evidence type="ECO:0000256" key="5">
    <source>
        <dbReference type="RuleBase" id="RU362075"/>
    </source>
</evidence>
<dbReference type="Pfam" id="PF01593">
    <property type="entry name" value="Amino_oxidase"/>
    <property type="match status" value="1"/>
</dbReference>
<gene>
    <name evidence="8" type="ORF">DIT71_06960</name>
</gene>
<dbReference type="Gene3D" id="3.50.50.60">
    <property type="entry name" value="FAD/NAD(P)-binding domain"/>
    <property type="match status" value="2"/>
</dbReference>
<name>A0A2V3ZL19_9GAMM</name>
<dbReference type="Proteomes" id="UP000253987">
    <property type="component" value="Unassembled WGS sequence"/>
</dbReference>
<accession>A0A2V3ZL19</accession>
<keyword evidence="6" id="KW-0472">Membrane</keyword>
<dbReference type="GO" id="GO:0016117">
    <property type="term" value="P:carotenoid biosynthetic process"/>
    <property type="evidence" value="ECO:0007669"/>
    <property type="project" value="UniProtKB-KW"/>
</dbReference>
<dbReference type="PANTHER" id="PTHR43734:SF3">
    <property type="entry name" value="B-CAROTENE KETOLASE"/>
    <property type="match status" value="1"/>
</dbReference>
<reference evidence="8 9" key="2">
    <citation type="submission" date="2018-06" db="EMBL/GenBank/DDBJ databases">
        <title>Marinobactersediminissp. nov, a moderately halophilic bacterium isolated from marine solar saltern.</title>
        <authorList>
            <person name="Zhang Y."/>
        </authorList>
    </citation>
    <scope>NUCLEOTIDE SEQUENCE [LARGE SCALE GENOMIC DNA]</scope>
    <source>
        <strain evidence="8 9">F01</strain>
    </source>
</reference>
<evidence type="ECO:0000259" key="7">
    <source>
        <dbReference type="Pfam" id="PF01593"/>
    </source>
</evidence>
<feature type="transmembrane region" description="Helical" evidence="6">
    <location>
        <begin position="12"/>
        <end position="31"/>
    </location>
</feature>
<dbReference type="InterPro" id="IPR002937">
    <property type="entry name" value="Amino_oxidase"/>
</dbReference>
<sequence length="518" mass="57426">MTALSQVDSKLQAVVVGAGFGGLAVALRLLARGYAVDVLEKHEDLGGRARTFELDGHRFDAGATVITAPFLFAELFERFGEKLEDHVTLLPVAPFYRMEFVDGSHFDYGDTTDAIVAEIERLSPGEGVRYQEFLTAAEAMYERGFVELATRPFTRVSDMLEVLPDLVRLRADRSIYQFVSQFFRDERLRKAFSVPSLLVGGNPFRTSSLYALIHALERKGGVWYVQGGTGALIDALAKLFERHGGRLFTGQSVERLEMTGLKVSAAVTEQGDRFGADLLVSNADPLYVYDNWIARTTMQRLADSHRGRLKQSMGLFVLYFTTHQTYPEIEHHTIVFGDTFREILTQIFDQHEVPGDLSLYLHRPGATDPSMAPDTGDAFYVLAPVPNLQGDQDWEQLAPALEQRIIEILAARLMPDLPQQVRATRSISPVYFRNELNSPYGSGFSIAPTLTQSAGLRFHNQSPRYPNLFFVGAGVHPGAGVPGVVCSAGVVERLVDRAFPLRPVTEVHPDEIAMSGVK</sequence>
<keyword evidence="9" id="KW-1185">Reference proteome</keyword>
<comment type="similarity">
    <text evidence="2 5">Belongs to the carotenoid/retinoid oxidoreductase family.</text>
</comment>
<dbReference type="PANTHER" id="PTHR43734">
    <property type="entry name" value="PHYTOENE DESATURASE"/>
    <property type="match status" value="1"/>
</dbReference>
<dbReference type="GO" id="GO:0016491">
    <property type="term" value="F:oxidoreductase activity"/>
    <property type="evidence" value="ECO:0007669"/>
    <property type="project" value="UniProtKB-KW"/>
</dbReference>
<dbReference type="NCBIfam" id="TIGR02734">
    <property type="entry name" value="crtI_fam"/>
    <property type="match status" value="1"/>
</dbReference>
<dbReference type="OrthoDB" id="9774675at2"/>
<evidence type="ECO:0000256" key="1">
    <source>
        <dbReference type="ARBA" id="ARBA00004829"/>
    </source>
</evidence>
<organism evidence="8 9">
    <name type="scientific">Marinobacter vulgaris</name>
    <dbReference type="NCBI Taxonomy" id="1928331"/>
    <lineage>
        <taxon>Bacteria</taxon>
        <taxon>Pseudomonadati</taxon>
        <taxon>Pseudomonadota</taxon>
        <taxon>Gammaproteobacteria</taxon>
        <taxon>Pseudomonadales</taxon>
        <taxon>Marinobacteraceae</taxon>
        <taxon>Marinobacter</taxon>
    </lineage>
</organism>
<dbReference type="InterPro" id="IPR036188">
    <property type="entry name" value="FAD/NAD-bd_sf"/>
</dbReference>
<keyword evidence="6" id="KW-1133">Transmembrane helix</keyword>
<dbReference type="EMBL" id="QFWX01000003">
    <property type="protein sequence ID" value="PXX91615.1"/>
    <property type="molecule type" value="Genomic_DNA"/>
</dbReference>
<evidence type="ECO:0000313" key="8">
    <source>
        <dbReference type="EMBL" id="PXX91615.1"/>
    </source>
</evidence>
<feature type="domain" description="Amine oxidase" evidence="7">
    <location>
        <begin position="21"/>
        <end position="488"/>
    </location>
</feature>
<keyword evidence="3 5" id="KW-0125">Carotenoid biosynthesis</keyword>
<dbReference type="RefSeq" id="WP_114612496.1">
    <property type="nucleotide sequence ID" value="NZ_QFWX01000003.1"/>
</dbReference>
<comment type="caution">
    <text evidence="8">The sequence shown here is derived from an EMBL/GenBank/DDBJ whole genome shotgun (WGS) entry which is preliminary data.</text>
</comment>
<protein>
    <submittedName>
        <fullName evidence="8">Phytoene desaturase</fullName>
    </submittedName>
</protein>
<reference evidence="9" key="1">
    <citation type="submission" date="2018-05" db="EMBL/GenBank/DDBJ databases">
        <authorList>
            <person name="Lu D."/>
        </authorList>
    </citation>
    <scope>NUCLEOTIDE SEQUENCE [LARGE SCALE GENOMIC DNA]</scope>
    <source>
        <strain evidence="9">F01</strain>
    </source>
</reference>
<keyword evidence="6" id="KW-0812">Transmembrane</keyword>
<dbReference type="AlphaFoldDB" id="A0A2V3ZL19"/>
<keyword evidence="4 5" id="KW-0560">Oxidoreductase</keyword>
<proteinExistence type="inferred from homology"/>
<evidence type="ECO:0000256" key="3">
    <source>
        <dbReference type="ARBA" id="ARBA00022746"/>
    </source>
</evidence>
<comment type="pathway">
    <text evidence="1 5">Carotenoid biosynthesis.</text>
</comment>
<dbReference type="InterPro" id="IPR014105">
    <property type="entry name" value="Carotenoid/retinoid_OxRdtase"/>
</dbReference>
<evidence type="ECO:0000256" key="6">
    <source>
        <dbReference type="SAM" id="Phobius"/>
    </source>
</evidence>
<evidence type="ECO:0000313" key="9">
    <source>
        <dbReference type="Proteomes" id="UP000253987"/>
    </source>
</evidence>
<evidence type="ECO:0000256" key="2">
    <source>
        <dbReference type="ARBA" id="ARBA00006046"/>
    </source>
</evidence>
<dbReference type="SUPFAM" id="SSF51905">
    <property type="entry name" value="FAD/NAD(P)-binding domain"/>
    <property type="match status" value="1"/>
</dbReference>